<dbReference type="InterPro" id="IPR000531">
    <property type="entry name" value="Beta-barrel_TonB"/>
</dbReference>
<keyword evidence="6" id="KW-0408">Iron</keyword>
<protein>
    <submittedName>
        <fullName evidence="16">TonB-dependent receptor</fullName>
    </submittedName>
</protein>
<keyword evidence="9 11" id="KW-0472">Membrane</keyword>
<dbReference type="Pfam" id="PF07715">
    <property type="entry name" value="Plug"/>
    <property type="match status" value="1"/>
</dbReference>
<evidence type="ECO:0000256" key="11">
    <source>
        <dbReference type="PROSITE-ProRule" id="PRU01360"/>
    </source>
</evidence>
<evidence type="ECO:0000256" key="6">
    <source>
        <dbReference type="ARBA" id="ARBA00023004"/>
    </source>
</evidence>
<evidence type="ECO:0000313" key="17">
    <source>
        <dbReference type="Proteomes" id="UP001216595"/>
    </source>
</evidence>
<evidence type="ECO:0000256" key="8">
    <source>
        <dbReference type="ARBA" id="ARBA00023077"/>
    </source>
</evidence>
<keyword evidence="7" id="KW-0406">Ion transport</keyword>
<dbReference type="SUPFAM" id="SSF56935">
    <property type="entry name" value="Porins"/>
    <property type="match status" value="1"/>
</dbReference>
<evidence type="ECO:0000256" key="1">
    <source>
        <dbReference type="ARBA" id="ARBA00004571"/>
    </source>
</evidence>
<dbReference type="Gene3D" id="3.55.50.30">
    <property type="match status" value="1"/>
</dbReference>
<feature type="chain" id="PRO_5045368512" evidence="13">
    <location>
        <begin position="33"/>
        <end position="807"/>
    </location>
</feature>
<dbReference type="InterPro" id="IPR036942">
    <property type="entry name" value="Beta-barrel_TonB_sf"/>
</dbReference>
<name>A0ABT5IG34_9CAUL</name>
<evidence type="ECO:0000256" key="9">
    <source>
        <dbReference type="ARBA" id="ARBA00023136"/>
    </source>
</evidence>
<dbReference type="PANTHER" id="PTHR32552">
    <property type="entry name" value="FERRICHROME IRON RECEPTOR-RELATED"/>
    <property type="match status" value="1"/>
</dbReference>
<comment type="subcellular location">
    <subcellularLocation>
        <location evidence="1 11">Cell outer membrane</location>
        <topology evidence="1 11">Multi-pass membrane protein</topology>
    </subcellularLocation>
</comment>
<proteinExistence type="inferred from homology"/>
<evidence type="ECO:0000256" key="2">
    <source>
        <dbReference type="ARBA" id="ARBA00022448"/>
    </source>
</evidence>
<keyword evidence="8 12" id="KW-0798">TonB box</keyword>
<comment type="caution">
    <text evidence="16">The sequence shown here is derived from an EMBL/GenBank/DDBJ whole genome shotgun (WGS) entry which is preliminary data.</text>
</comment>
<evidence type="ECO:0000256" key="13">
    <source>
        <dbReference type="SAM" id="SignalP"/>
    </source>
</evidence>
<comment type="similarity">
    <text evidence="11 12">Belongs to the TonB-dependent receptor family.</text>
</comment>
<dbReference type="InterPro" id="IPR039426">
    <property type="entry name" value="TonB-dep_rcpt-like"/>
</dbReference>
<evidence type="ECO:0000256" key="7">
    <source>
        <dbReference type="ARBA" id="ARBA00023065"/>
    </source>
</evidence>
<dbReference type="Gene3D" id="2.40.170.20">
    <property type="entry name" value="TonB-dependent receptor, beta-barrel domain"/>
    <property type="match status" value="1"/>
</dbReference>
<keyword evidence="3 11" id="KW-1134">Transmembrane beta strand</keyword>
<evidence type="ECO:0000256" key="3">
    <source>
        <dbReference type="ARBA" id="ARBA00022452"/>
    </source>
</evidence>
<accession>A0ABT5IG34</accession>
<keyword evidence="17" id="KW-1185">Reference proteome</keyword>
<evidence type="ECO:0000256" key="12">
    <source>
        <dbReference type="RuleBase" id="RU003357"/>
    </source>
</evidence>
<organism evidence="16 17">
    <name type="scientific">Asticcacaulis currens</name>
    <dbReference type="NCBI Taxonomy" id="2984210"/>
    <lineage>
        <taxon>Bacteria</taxon>
        <taxon>Pseudomonadati</taxon>
        <taxon>Pseudomonadota</taxon>
        <taxon>Alphaproteobacteria</taxon>
        <taxon>Caulobacterales</taxon>
        <taxon>Caulobacteraceae</taxon>
        <taxon>Asticcacaulis</taxon>
    </lineage>
</organism>
<gene>
    <name evidence="16" type="ORF">PQU94_12760</name>
</gene>
<keyword evidence="5 11" id="KW-0812">Transmembrane</keyword>
<evidence type="ECO:0000259" key="14">
    <source>
        <dbReference type="Pfam" id="PF00593"/>
    </source>
</evidence>
<evidence type="ECO:0000259" key="15">
    <source>
        <dbReference type="Pfam" id="PF07715"/>
    </source>
</evidence>
<feature type="domain" description="TonB-dependent receptor plug" evidence="15">
    <location>
        <begin position="149"/>
        <end position="255"/>
    </location>
</feature>
<keyword evidence="13" id="KW-0732">Signal</keyword>
<evidence type="ECO:0000256" key="10">
    <source>
        <dbReference type="ARBA" id="ARBA00023237"/>
    </source>
</evidence>
<sequence length="807" mass="87773">MPARRPKPSICAKGLLTASVCAAVFSVSAAQAADRRHALDLPARPLTQSLIALAARSGISVGGVDPALCAATPRAVKGHLSAQQALQKLLSGSQCRVERVDAVTYRLVRDTQPLAVVARPAAPPAPRAVAPPSDDDIPLIIVRHPTRLFDTPAGVSVVAPPMLSGNDTDLSSLAPHVAGMTVTNLGPGRDKIFLRGVSDSVLTGRTQSMVGLYLDDTPITYNAPDPDLLLVDMARLEVLKGPQGNLYGQGALSGVVRLVTNKPLLDHFEGEAGVALGTASEGKPSWRTTGMINLPLPGEAAVRAVLWDEKSAGFIKDVALTRNASNDTERSGGRLSVKWQATPGLSFDSTVTMQDLRSSNSQYVMGRTGSYRRALSLAEPHDNIFQNLAMGVTHESASGTWRVSLNRLRHKIHTGYDAQPVGRYVSVANSGVFFFEEDQIIRLSSLEASYVSPSDRPVRWLAGVFAARSEESFTPLLIDVYTRRTLYDEDRSDRIDDAAAFAKITWDLTPKWTLSAGLRAQRSRHRTLSDIARVRLVDYATSGRITGVINANPVTHELMLSYQPSASLMLYALSSDGFRTGGFNTTTAQKSIVPGTYKGDRLSSLETGLKYRAPDGRLRVDAALFHIEWRDIQSDQLRPTGLPVTLNIGDGRNTGLEIEGGWRPIDDLTLQLRAQFSDPNLHKTNPIYAKVREEGMPYISRRMASLSAQWRTPLFTLPLENTAVLSYRDGSPLNYGISRIIRMKGYVNLDLGSTADLGAYTLALRVTNATGNKSNSFAYGNPFALDTASQNTPLRPRTYWLSVNRRF</sequence>
<dbReference type="RefSeq" id="WP_272741834.1">
    <property type="nucleotide sequence ID" value="NZ_JAQQKW010000007.1"/>
</dbReference>
<evidence type="ECO:0000256" key="5">
    <source>
        <dbReference type="ARBA" id="ARBA00022692"/>
    </source>
</evidence>
<dbReference type="PROSITE" id="PS52016">
    <property type="entry name" value="TONB_DEPENDENT_REC_3"/>
    <property type="match status" value="1"/>
</dbReference>
<dbReference type="Pfam" id="PF00593">
    <property type="entry name" value="TonB_dep_Rec_b-barrel"/>
    <property type="match status" value="1"/>
</dbReference>
<dbReference type="PANTHER" id="PTHR32552:SF81">
    <property type="entry name" value="TONB-DEPENDENT OUTER MEMBRANE RECEPTOR"/>
    <property type="match status" value="1"/>
</dbReference>
<dbReference type="Proteomes" id="UP001216595">
    <property type="component" value="Unassembled WGS sequence"/>
</dbReference>
<dbReference type="InterPro" id="IPR012910">
    <property type="entry name" value="Plug_dom"/>
</dbReference>
<keyword evidence="4" id="KW-0410">Iron transport</keyword>
<feature type="domain" description="TonB-dependent receptor-like beta-barrel" evidence="14">
    <location>
        <begin position="347"/>
        <end position="768"/>
    </location>
</feature>
<reference evidence="16 17" key="1">
    <citation type="submission" date="2023-01" db="EMBL/GenBank/DDBJ databases">
        <title>Novel species of the genus Asticcacaulis isolated from rivers.</title>
        <authorList>
            <person name="Lu H."/>
        </authorList>
    </citation>
    <scope>NUCLEOTIDE SEQUENCE [LARGE SCALE GENOMIC DNA]</scope>
    <source>
        <strain evidence="16 17">DXS10W</strain>
    </source>
</reference>
<feature type="signal peptide" evidence="13">
    <location>
        <begin position="1"/>
        <end position="32"/>
    </location>
</feature>
<keyword evidence="2 11" id="KW-0813">Transport</keyword>
<keyword evidence="16" id="KW-0675">Receptor</keyword>
<evidence type="ECO:0000256" key="4">
    <source>
        <dbReference type="ARBA" id="ARBA00022496"/>
    </source>
</evidence>
<dbReference type="EMBL" id="JAQQKW010000007">
    <property type="protein sequence ID" value="MDC7695151.1"/>
    <property type="molecule type" value="Genomic_DNA"/>
</dbReference>
<keyword evidence="10 11" id="KW-0998">Cell outer membrane</keyword>
<evidence type="ECO:0000313" key="16">
    <source>
        <dbReference type="EMBL" id="MDC7695151.1"/>
    </source>
</evidence>